<proteinExistence type="predicted"/>
<dbReference type="PANTHER" id="PTHR16255">
    <property type="entry name" value="REQUIRED FOR MEIOTIC NUCLEAR DIVISION PROTEIN 1 HOMOLOG"/>
    <property type="match status" value="1"/>
</dbReference>
<dbReference type="Proteomes" id="UP000439994">
    <property type="component" value="Unassembled WGS sequence"/>
</dbReference>
<feature type="domain" description="DUF155" evidence="1">
    <location>
        <begin position="62"/>
        <end position="226"/>
    </location>
</feature>
<comment type="caution">
    <text evidence="2">The sequence shown here is derived from an EMBL/GenBank/DDBJ whole genome shotgun (WGS) entry which is preliminary data.</text>
</comment>
<name>A0A6N8F9L8_9GAMM</name>
<dbReference type="Pfam" id="PF02582">
    <property type="entry name" value="DUF155"/>
    <property type="match status" value="1"/>
</dbReference>
<evidence type="ECO:0000313" key="2">
    <source>
        <dbReference type="EMBL" id="MUH71767.1"/>
    </source>
</evidence>
<accession>A0A6N8F9L8</accession>
<evidence type="ECO:0000259" key="1">
    <source>
        <dbReference type="Pfam" id="PF02582"/>
    </source>
</evidence>
<dbReference type="EMBL" id="WOCD01000002">
    <property type="protein sequence ID" value="MUH71767.1"/>
    <property type="molecule type" value="Genomic_DNA"/>
</dbReference>
<dbReference type="OrthoDB" id="529323at2"/>
<evidence type="ECO:0000313" key="3">
    <source>
        <dbReference type="Proteomes" id="UP000439994"/>
    </source>
</evidence>
<dbReference type="RefSeq" id="WP_155694833.1">
    <property type="nucleotide sequence ID" value="NZ_WOCD01000002.1"/>
</dbReference>
<gene>
    <name evidence="2" type="ORF">GNP35_04290</name>
</gene>
<sequence>MDKNSTKPQGLSSTSFIHDRLSVYNLQADYSIQNDVLDHSITERGVRYKDAIHIVVPTGEYWLFDYGVVVFWAVEEDERMALINRLRRSEKSSDGIIEDHFRFEVSTELKISKDTVFLPNDHALTRLAVSHGLAQSIKLVEYEHKAQSTITDYSHLPEALATTGKIALNRKEIAKIRGRLFSTKSDIILHYGLLDTPEFFWEYPEHESNYNAIVRYLEIHQRVELLSKKLATIHELFDMLADEQKHQHSSILEWIIIWLIAIEVVIYVGEKAESFL</sequence>
<dbReference type="PANTHER" id="PTHR16255:SF1">
    <property type="entry name" value="REQUIRED FOR MEIOTIC NUCLEAR DIVISION PROTEIN 1 HOMOLOG"/>
    <property type="match status" value="1"/>
</dbReference>
<keyword evidence="3" id="KW-1185">Reference proteome</keyword>
<dbReference type="InterPro" id="IPR003734">
    <property type="entry name" value="DUF155"/>
</dbReference>
<organism evidence="2 3">
    <name type="scientific">Psychrosphaera haliotis</name>
    <dbReference type="NCBI Taxonomy" id="555083"/>
    <lineage>
        <taxon>Bacteria</taxon>
        <taxon>Pseudomonadati</taxon>
        <taxon>Pseudomonadota</taxon>
        <taxon>Gammaproteobacteria</taxon>
        <taxon>Alteromonadales</taxon>
        <taxon>Pseudoalteromonadaceae</taxon>
        <taxon>Psychrosphaera</taxon>
    </lineage>
</organism>
<dbReference type="AlphaFoldDB" id="A0A6N8F9L8"/>
<protein>
    <submittedName>
        <fullName evidence="2">RMD1 family protein</fullName>
    </submittedName>
</protein>
<dbReference type="InterPro" id="IPR051624">
    <property type="entry name" value="RMD1/Sad1-interacting"/>
</dbReference>
<reference evidence="2 3" key="1">
    <citation type="submission" date="2019-11" db="EMBL/GenBank/DDBJ databases">
        <title>P. haliotis isolates from Z. marina roots.</title>
        <authorList>
            <person name="Cohen M."/>
            <person name="Jospin G."/>
            <person name="Eisen J.A."/>
            <person name="Coil D.A."/>
        </authorList>
    </citation>
    <scope>NUCLEOTIDE SEQUENCE [LARGE SCALE GENOMIC DNA]</scope>
    <source>
        <strain evidence="2 3">UCD-MCMsp1aY</strain>
    </source>
</reference>